<accession>A0A1X9NHP9</accession>
<dbReference type="STRING" id="716816.BST96_13495"/>
<proteinExistence type="predicted"/>
<evidence type="ECO:0008006" key="3">
    <source>
        <dbReference type="Google" id="ProtNLM"/>
    </source>
</evidence>
<evidence type="ECO:0000313" key="1">
    <source>
        <dbReference type="EMBL" id="ARN75039.1"/>
    </source>
</evidence>
<dbReference type="OrthoDB" id="5905915at2"/>
<dbReference type="EMBL" id="CP019343">
    <property type="protein sequence ID" value="ARN75039.1"/>
    <property type="molecule type" value="Genomic_DNA"/>
</dbReference>
<dbReference type="InterPro" id="IPR022069">
    <property type="entry name" value="DUF3622"/>
</dbReference>
<reference evidence="1 2" key="1">
    <citation type="submission" date="2016-11" db="EMBL/GenBank/DDBJ databases">
        <title>Trade-off between light-utilization and light-protection in marine flavobacteria.</title>
        <authorList>
            <person name="Kumagai Y."/>
        </authorList>
    </citation>
    <scope>NUCLEOTIDE SEQUENCE [LARGE SCALE GENOMIC DNA]</scope>
    <source>
        <strain evidence="1 2">NBRC 107125</strain>
    </source>
</reference>
<organism evidence="1 2">
    <name type="scientific">Oceanicoccus sagamiensis</name>
    <dbReference type="NCBI Taxonomy" id="716816"/>
    <lineage>
        <taxon>Bacteria</taxon>
        <taxon>Pseudomonadati</taxon>
        <taxon>Pseudomonadota</taxon>
        <taxon>Gammaproteobacteria</taxon>
        <taxon>Cellvibrionales</taxon>
        <taxon>Spongiibacteraceae</taxon>
        <taxon>Oceanicoccus</taxon>
    </lineage>
</organism>
<sequence>MSKTKKFSTQVLEDNGSWKAEIHRKVTAKTTTVSKAQDGFSTEQEAQDWAEAELQLFMKQLNERNKQRNQQRA</sequence>
<dbReference type="KEGG" id="osg:BST96_13495"/>
<dbReference type="RefSeq" id="WP_085759206.1">
    <property type="nucleotide sequence ID" value="NZ_CP019343.1"/>
</dbReference>
<dbReference type="Pfam" id="PF12286">
    <property type="entry name" value="DUF3622"/>
    <property type="match status" value="1"/>
</dbReference>
<dbReference type="Proteomes" id="UP000193450">
    <property type="component" value="Chromosome"/>
</dbReference>
<protein>
    <recommendedName>
        <fullName evidence="3">DUF3622 domain-containing protein</fullName>
    </recommendedName>
</protein>
<gene>
    <name evidence="1" type="ORF">BST96_13495</name>
</gene>
<dbReference type="AlphaFoldDB" id="A0A1X9NHP9"/>
<evidence type="ECO:0000313" key="2">
    <source>
        <dbReference type="Proteomes" id="UP000193450"/>
    </source>
</evidence>
<keyword evidence="2" id="KW-1185">Reference proteome</keyword>
<name>A0A1X9NHP9_9GAMM</name>